<dbReference type="Proteomes" id="UP001153069">
    <property type="component" value="Unassembled WGS sequence"/>
</dbReference>
<keyword evidence="3" id="KW-1185">Reference proteome</keyword>
<gene>
    <name evidence="2" type="ORF">SEMRO_1102_G241640.1</name>
</gene>
<dbReference type="Gene3D" id="3.40.50.1820">
    <property type="entry name" value="alpha/beta hydrolase"/>
    <property type="match status" value="1"/>
</dbReference>
<dbReference type="PANTHER" id="PTHR46623:SF6">
    <property type="entry name" value="ALPHA_BETA-HYDROLASES SUPERFAMILY PROTEIN"/>
    <property type="match status" value="1"/>
</dbReference>
<dbReference type="Pfam" id="PF01738">
    <property type="entry name" value="DLH"/>
    <property type="match status" value="1"/>
</dbReference>
<comment type="caution">
    <text evidence="2">The sequence shown here is derived from an EMBL/GenBank/DDBJ whole genome shotgun (WGS) entry which is preliminary data.</text>
</comment>
<feature type="domain" description="Dienelactone hydrolase" evidence="1">
    <location>
        <begin position="19"/>
        <end position="235"/>
    </location>
</feature>
<dbReference type="AlphaFoldDB" id="A0A9N8EF96"/>
<dbReference type="InterPro" id="IPR002925">
    <property type="entry name" value="Dienelactn_hydro"/>
</dbReference>
<evidence type="ECO:0000313" key="3">
    <source>
        <dbReference type="Proteomes" id="UP001153069"/>
    </source>
</evidence>
<accession>A0A9N8EF96</accession>
<dbReference type="InterPro" id="IPR051049">
    <property type="entry name" value="Dienelactone_hydrolase-like"/>
</dbReference>
<sequence>MASLPPHLIFKPVAGLAKKAPAVICVQEWWGINAAIKGIAQKIADKTGAEVYLPDLYKGKVGVNQEEASHLMNNLDFKNAVNEMELLCKDIIRKEDADRKVGVCGFCMGGALTLATAALIEKPLDACAPFYGIPPAELCDVAVLKKKTPVQGHFGDKDGMAGFSDKASADKLEETLKNAEGDKEATIFHYPTEGHAFMNDDEFSKEQRKLLKFDGDYTDEARELAWGRLTEFLKKNLF</sequence>
<organism evidence="2 3">
    <name type="scientific">Seminavis robusta</name>
    <dbReference type="NCBI Taxonomy" id="568900"/>
    <lineage>
        <taxon>Eukaryota</taxon>
        <taxon>Sar</taxon>
        <taxon>Stramenopiles</taxon>
        <taxon>Ochrophyta</taxon>
        <taxon>Bacillariophyta</taxon>
        <taxon>Bacillariophyceae</taxon>
        <taxon>Bacillariophycidae</taxon>
        <taxon>Naviculales</taxon>
        <taxon>Naviculaceae</taxon>
        <taxon>Seminavis</taxon>
    </lineage>
</organism>
<dbReference type="PANTHER" id="PTHR46623">
    <property type="entry name" value="CARBOXYMETHYLENEBUTENOLIDASE-RELATED"/>
    <property type="match status" value="1"/>
</dbReference>
<evidence type="ECO:0000259" key="1">
    <source>
        <dbReference type="Pfam" id="PF01738"/>
    </source>
</evidence>
<dbReference type="GO" id="GO:0016787">
    <property type="term" value="F:hydrolase activity"/>
    <property type="evidence" value="ECO:0007669"/>
    <property type="project" value="UniProtKB-KW"/>
</dbReference>
<dbReference type="OrthoDB" id="199597at2759"/>
<proteinExistence type="predicted"/>
<dbReference type="SUPFAM" id="SSF53474">
    <property type="entry name" value="alpha/beta-Hydrolases"/>
    <property type="match status" value="1"/>
</dbReference>
<evidence type="ECO:0000313" key="2">
    <source>
        <dbReference type="EMBL" id="CAB9520447.1"/>
    </source>
</evidence>
<reference evidence="2" key="1">
    <citation type="submission" date="2020-06" db="EMBL/GenBank/DDBJ databases">
        <authorList>
            <consortium name="Plant Systems Biology data submission"/>
        </authorList>
    </citation>
    <scope>NUCLEOTIDE SEQUENCE</scope>
    <source>
        <strain evidence="2">D6</strain>
    </source>
</reference>
<protein>
    <submittedName>
        <fullName evidence="2">Dienelactone hydrolase family</fullName>
    </submittedName>
</protein>
<dbReference type="InterPro" id="IPR029058">
    <property type="entry name" value="AB_hydrolase_fold"/>
</dbReference>
<name>A0A9N8EF96_9STRA</name>
<keyword evidence="2" id="KW-0378">Hydrolase</keyword>
<dbReference type="EMBL" id="CAICTM010001100">
    <property type="protein sequence ID" value="CAB9520447.1"/>
    <property type="molecule type" value="Genomic_DNA"/>
</dbReference>